<evidence type="ECO:0000256" key="1">
    <source>
        <dbReference type="ARBA" id="ARBA00022630"/>
    </source>
</evidence>
<dbReference type="InterPro" id="IPR050172">
    <property type="entry name" value="SsuD_RutA_monooxygenase"/>
</dbReference>
<evidence type="ECO:0000259" key="5">
    <source>
        <dbReference type="Pfam" id="PF00296"/>
    </source>
</evidence>
<keyword evidence="4" id="KW-0503">Monooxygenase</keyword>
<keyword evidence="7" id="KW-1185">Reference proteome</keyword>
<evidence type="ECO:0000313" key="6">
    <source>
        <dbReference type="EMBL" id="MEJ1087810.1"/>
    </source>
</evidence>
<dbReference type="EC" id="1.-.-.-" evidence="6"/>
<name>A0ABU8L9S2_9MICO</name>
<proteinExistence type="predicted"/>
<dbReference type="InterPro" id="IPR011251">
    <property type="entry name" value="Luciferase-like_dom"/>
</dbReference>
<evidence type="ECO:0000256" key="3">
    <source>
        <dbReference type="ARBA" id="ARBA00023002"/>
    </source>
</evidence>
<keyword evidence="3 6" id="KW-0560">Oxidoreductase</keyword>
<accession>A0ABU8L9S2</accession>
<keyword evidence="1" id="KW-0285">Flavoprotein</keyword>
<dbReference type="SUPFAM" id="SSF51679">
    <property type="entry name" value="Bacterial luciferase-like"/>
    <property type="match status" value="1"/>
</dbReference>
<keyword evidence="2" id="KW-0288">FMN</keyword>
<reference evidence="6 7" key="1">
    <citation type="submission" date="2024-02" db="EMBL/GenBank/DDBJ databases">
        <authorList>
            <person name="Saticioglu I.B."/>
        </authorList>
    </citation>
    <scope>NUCLEOTIDE SEQUENCE [LARGE SCALE GENOMIC DNA]</scope>
    <source>
        <strain evidence="6 7">Mu-80</strain>
    </source>
</reference>
<dbReference type="RefSeq" id="WP_337331481.1">
    <property type="nucleotide sequence ID" value="NZ_JBBDGM010000004.1"/>
</dbReference>
<dbReference type="NCBIfam" id="TIGR03619">
    <property type="entry name" value="F420_Rv2161c"/>
    <property type="match status" value="1"/>
</dbReference>
<dbReference type="InterPro" id="IPR036661">
    <property type="entry name" value="Luciferase-like_sf"/>
</dbReference>
<comment type="caution">
    <text evidence="6">The sequence shown here is derived from an EMBL/GenBank/DDBJ whole genome shotgun (WGS) entry which is preliminary data.</text>
</comment>
<dbReference type="Gene3D" id="3.20.20.30">
    <property type="entry name" value="Luciferase-like domain"/>
    <property type="match status" value="1"/>
</dbReference>
<dbReference type="PANTHER" id="PTHR42847:SF4">
    <property type="entry name" value="ALKANESULFONATE MONOOXYGENASE-RELATED"/>
    <property type="match status" value="1"/>
</dbReference>
<dbReference type="InterPro" id="IPR019921">
    <property type="entry name" value="Lucif-like_OxRdtase_Rv2161c"/>
</dbReference>
<organism evidence="6 7">
    <name type="scientific">Microbacterium bandirmense</name>
    <dbReference type="NCBI Taxonomy" id="3122050"/>
    <lineage>
        <taxon>Bacteria</taxon>
        <taxon>Bacillati</taxon>
        <taxon>Actinomycetota</taxon>
        <taxon>Actinomycetes</taxon>
        <taxon>Micrococcales</taxon>
        <taxon>Microbacteriaceae</taxon>
        <taxon>Microbacterium</taxon>
    </lineage>
</organism>
<feature type="domain" description="Luciferase-like" evidence="5">
    <location>
        <begin position="22"/>
        <end position="253"/>
    </location>
</feature>
<evidence type="ECO:0000313" key="7">
    <source>
        <dbReference type="Proteomes" id="UP001371224"/>
    </source>
</evidence>
<dbReference type="GO" id="GO:0016491">
    <property type="term" value="F:oxidoreductase activity"/>
    <property type="evidence" value="ECO:0007669"/>
    <property type="project" value="UniProtKB-KW"/>
</dbReference>
<evidence type="ECO:0000256" key="2">
    <source>
        <dbReference type="ARBA" id="ARBA00022643"/>
    </source>
</evidence>
<evidence type="ECO:0000256" key="4">
    <source>
        <dbReference type="ARBA" id="ARBA00023033"/>
    </source>
</evidence>
<protein>
    <submittedName>
        <fullName evidence="6">TIGR03619 family F420-dependent LLM class oxidoreductase</fullName>
        <ecNumber evidence="6">1.-.-.-</ecNumber>
    </submittedName>
</protein>
<dbReference type="Proteomes" id="UP001371224">
    <property type="component" value="Unassembled WGS sequence"/>
</dbReference>
<dbReference type="Pfam" id="PF00296">
    <property type="entry name" value="Bac_luciferase"/>
    <property type="match status" value="1"/>
</dbReference>
<gene>
    <name evidence="6" type="ORF">WDU99_05720</name>
</gene>
<dbReference type="PANTHER" id="PTHR42847">
    <property type="entry name" value="ALKANESULFONATE MONOOXYGENASE"/>
    <property type="match status" value="1"/>
</dbReference>
<sequence length="300" mass="32697">MSNRTKRRLALNLMSTERFGDGTFAAILDNAKLADALGVDVLVLPDHVAIHETARSDREGFPHSLDAQWFEPLTSLAAIAAVTVHARLSMNVLVAPLRPAVLLAKQIATLDAISYGRVEVALGAGWQREEFEATERVFDGRFGVLEEQIEVCRALWAGGPASHHGPRVDFDELHSYPLPPQGIDLPILLGLKLTERGIRRIGDLAQGWAAPPMPMQEFSDSVAKLNAANTERERLKVTAAVTLPLDSSSPRAQGISHPLDEALALWEAGADTVIVHPLMFCNSLRDLATFLEPLLEARDS</sequence>
<dbReference type="EMBL" id="JBBDGM010000004">
    <property type="protein sequence ID" value="MEJ1087810.1"/>
    <property type="molecule type" value="Genomic_DNA"/>
</dbReference>